<accession>A0ABR6VE42</accession>
<dbReference type="RefSeq" id="WP_186599158.1">
    <property type="nucleotide sequence ID" value="NZ_JABWRR010000014.1"/>
</dbReference>
<feature type="domain" description="Peptidase M16 C-terminal" evidence="2">
    <location>
        <begin position="193"/>
        <end position="367"/>
    </location>
</feature>
<organism evidence="3 4">
    <name type="scientific">Pseudomonas taiwanensis</name>
    <dbReference type="NCBI Taxonomy" id="470150"/>
    <lineage>
        <taxon>Bacteria</taxon>
        <taxon>Pseudomonadati</taxon>
        <taxon>Pseudomonadota</taxon>
        <taxon>Gammaproteobacteria</taxon>
        <taxon>Pseudomonadales</taxon>
        <taxon>Pseudomonadaceae</taxon>
        <taxon>Pseudomonas</taxon>
    </lineage>
</organism>
<evidence type="ECO:0000259" key="1">
    <source>
        <dbReference type="Pfam" id="PF00675"/>
    </source>
</evidence>
<dbReference type="PANTHER" id="PTHR11851:SF224">
    <property type="entry name" value="PROCESSING PROTEASE"/>
    <property type="match status" value="1"/>
</dbReference>
<dbReference type="Proteomes" id="UP000628086">
    <property type="component" value="Unassembled WGS sequence"/>
</dbReference>
<dbReference type="Pfam" id="PF05193">
    <property type="entry name" value="Peptidase_M16_C"/>
    <property type="match status" value="1"/>
</dbReference>
<reference evidence="3 4" key="1">
    <citation type="journal article" date="2020" name="Microorganisms">
        <title>Reliable Identification of Environmental Pseudomonas Isolates Using the rpoD Gene.</title>
        <authorList>
            <consortium name="The Broad Institute Genome Sequencing Platform"/>
            <person name="Girard L."/>
            <person name="Lood C."/>
            <person name="Rokni-Zadeh H."/>
            <person name="van Noort V."/>
            <person name="Lavigne R."/>
            <person name="De Mot R."/>
        </authorList>
    </citation>
    <scope>NUCLEOTIDE SEQUENCE [LARGE SCALE GENOMIC DNA]</scope>
    <source>
        <strain evidence="3 4">RW7P2</strain>
    </source>
</reference>
<dbReference type="PANTHER" id="PTHR11851">
    <property type="entry name" value="METALLOPROTEASE"/>
    <property type="match status" value="1"/>
</dbReference>
<dbReference type="InterPro" id="IPR050361">
    <property type="entry name" value="MPP/UQCRC_Complex"/>
</dbReference>
<proteinExistence type="predicted"/>
<keyword evidence="4" id="KW-1185">Reference proteome</keyword>
<protein>
    <submittedName>
        <fullName evidence="3">Insulinase family protein</fullName>
    </submittedName>
</protein>
<sequence>MNDSNATALQSVQGRDFSHFDDIRIQVQAWRTQSGTQVRFVRRPELPMVDLMLYFNAGTALDGDTSGVAALTLHMLDKGTTALDATQYASQIERLGAQVKTSIRLEHSSVSLRCLTAEQVLDPAIELFTSLVASPAFASAELAKMKGQLLPYQASRHTTPQLRTRLEANRYLFAGHPYGNPLGTTPEGIETTTVDQLVAFHRRAYSANNLCVAMVGDLTREQAEAIVQRITQALPQGWAAAQLPEVPQVASKTIHVELAGASNAMVLAIPMSVRPDDPDYPALVLASEVLGAGVDSRLLRELRLKRGLTYGASSRLTPHEAGGLLNIEWEIASAYITASQSLVAELLETFIAQGPTAAELELARNQLAGRFMSAVAGNQTLAALLAGAARHGQPANHTNLYIEQLQAVTPEAVRAVLQTRLEWSRRVFVSVGPTADQRPLPDLPSTDQ</sequence>
<evidence type="ECO:0000313" key="3">
    <source>
        <dbReference type="EMBL" id="MBC3478674.1"/>
    </source>
</evidence>
<dbReference type="EMBL" id="JABWRS010000028">
    <property type="protein sequence ID" value="MBC3478674.1"/>
    <property type="molecule type" value="Genomic_DNA"/>
</dbReference>
<evidence type="ECO:0000259" key="2">
    <source>
        <dbReference type="Pfam" id="PF05193"/>
    </source>
</evidence>
<dbReference type="InterPro" id="IPR011765">
    <property type="entry name" value="Pept_M16_N"/>
</dbReference>
<gene>
    <name evidence="3" type="ORF">HU747_24110</name>
</gene>
<name>A0ABR6VE42_9PSED</name>
<comment type="caution">
    <text evidence="3">The sequence shown here is derived from an EMBL/GenBank/DDBJ whole genome shotgun (WGS) entry which is preliminary data.</text>
</comment>
<dbReference type="SUPFAM" id="SSF63411">
    <property type="entry name" value="LuxS/MPP-like metallohydrolase"/>
    <property type="match status" value="2"/>
</dbReference>
<dbReference type="InterPro" id="IPR011249">
    <property type="entry name" value="Metalloenz_LuxS/M16"/>
</dbReference>
<feature type="domain" description="Peptidase M16 N-terminal" evidence="1">
    <location>
        <begin position="47"/>
        <end position="181"/>
    </location>
</feature>
<dbReference type="Gene3D" id="3.30.830.10">
    <property type="entry name" value="Metalloenzyme, LuxS/M16 peptidase-like"/>
    <property type="match status" value="2"/>
</dbReference>
<dbReference type="InterPro" id="IPR007863">
    <property type="entry name" value="Peptidase_M16_C"/>
</dbReference>
<dbReference type="Pfam" id="PF00675">
    <property type="entry name" value="Peptidase_M16"/>
    <property type="match status" value="1"/>
</dbReference>
<evidence type="ECO:0000313" key="4">
    <source>
        <dbReference type="Proteomes" id="UP000628086"/>
    </source>
</evidence>